<comment type="caution">
    <text evidence="1">The sequence shown here is derived from an EMBL/GenBank/DDBJ whole genome shotgun (WGS) entry which is preliminary data.</text>
</comment>
<dbReference type="EMBL" id="CAJVPM010002088">
    <property type="protein sequence ID" value="CAG8479775.1"/>
    <property type="molecule type" value="Genomic_DNA"/>
</dbReference>
<gene>
    <name evidence="1" type="ORF">SCALOS_LOCUS2374</name>
</gene>
<proteinExistence type="predicted"/>
<keyword evidence="2" id="KW-1185">Reference proteome</keyword>
<reference evidence="1" key="1">
    <citation type="submission" date="2021-06" db="EMBL/GenBank/DDBJ databases">
        <authorList>
            <person name="Kallberg Y."/>
            <person name="Tangrot J."/>
            <person name="Rosling A."/>
        </authorList>
    </citation>
    <scope>NUCLEOTIDE SEQUENCE</scope>
    <source>
        <strain evidence="1">AU212A</strain>
    </source>
</reference>
<sequence>MSFNENWPNNLEKEFGCSTPKENNQIKNISGLSLSDLNNKIEQDLNEMNNETMNNILSNYQEEKDDKKYFEIKDNENKKYLQIENTKDFKKIHSFSLFVGSGYITFIFFKEEFLKHEIRRIVKDIKSYETYEEVIRFDELNDEDILYSFESENNTNIRPFTFDNEKRMIFHSDIKSFKIFHKGIILYDIKNFMDLFN</sequence>
<protein>
    <submittedName>
        <fullName evidence="1">9940_t:CDS:1</fullName>
    </submittedName>
</protein>
<name>A0ACA9KKT0_9GLOM</name>
<accession>A0ACA9KKT0</accession>
<organism evidence="1 2">
    <name type="scientific">Scutellospora calospora</name>
    <dbReference type="NCBI Taxonomy" id="85575"/>
    <lineage>
        <taxon>Eukaryota</taxon>
        <taxon>Fungi</taxon>
        <taxon>Fungi incertae sedis</taxon>
        <taxon>Mucoromycota</taxon>
        <taxon>Glomeromycotina</taxon>
        <taxon>Glomeromycetes</taxon>
        <taxon>Diversisporales</taxon>
        <taxon>Gigasporaceae</taxon>
        <taxon>Scutellospora</taxon>
    </lineage>
</organism>
<evidence type="ECO:0000313" key="2">
    <source>
        <dbReference type="Proteomes" id="UP000789860"/>
    </source>
</evidence>
<evidence type="ECO:0000313" key="1">
    <source>
        <dbReference type="EMBL" id="CAG8479775.1"/>
    </source>
</evidence>
<dbReference type="Proteomes" id="UP000789860">
    <property type="component" value="Unassembled WGS sequence"/>
</dbReference>